<dbReference type="InterPro" id="IPR044769">
    <property type="entry name" value="PIKfyve_PIPKc"/>
</dbReference>
<dbReference type="GO" id="GO:0000285">
    <property type="term" value="F:1-phosphatidylinositol-3-phosphate 5-kinase activity"/>
    <property type="evidence" value="ECO:0007669"/>
    <property type="project" value="UniProtKB-EC"/>
</dbReference>
<dbReference type="SMART" id="SM00064">
    <property type="entry name" value="FYVE"/>
    <property type="match status" value="1"/>
</dbReference>
<feature type="compositionally biased region" description="Low complexity" evidence="11">
    <location>
        <begin position="936"/>
        <end position="962"/>
    </location>
</feature>
<dbReference type="GO" id="GO:0046854">
    <property type="term" value="P:phosphatidylinositol phosphate biosynthetic process"/>
    <property type="evidence" value="ECO:0007669"/>
    <property type="project" value="TreeGrafter"/>
</dbReference>
<dbReference type="Gene3D" id="3.30.800.10">
    <property type="entry name" value="Phosphatidylinositol Phosphate Kinase II Beta"/>
    <property type="match status" value="1"/>
</dbReference>
<dbReference type="SUPFAM" id="SSF56104">
    <property type="entry name" value="SAICAR synthase-like"/>
    <property type="match status" value="1"/>
</dbReference>
<feature type="compositionally biased region" description="Low complexity" evidence="11">
    <location>
        <begin position="547"/>
        <end position="574"/>
    </location>
</feature>
<name>A0A8J4PYT8_9MYCE</name>
<evidence type="ECO:0000256" key="8">
    <source>
        <dbReference type="ARBA" id="ARBA00022840"/>
    </source>
</evidence>
<feature type="compositionally biased region" description="Acidic residues" evidence="11">
    <location>
        <begin position="412"/>
        <end position="422"/>
    </location>
</feature>
<dbReference type="SUPFAM" id="SSF52029">
    <property type="entry name" value="GroEL apical domain-like"/>
    <property type="match status" value="1"/>
</dbReference>
<evidence type="ECO:0000259" key="13">
    <source>
        <dbReference type="PROSITE" id="PS51455"/>
    </source>
</evidence>
<feature type="compositionally biased region" description="Low complexity" evidence="11">
    <location>
        <begin position="1733"/>
        <end position="1761"/>
    </location>
</feature>
<feature type="region of interest" description="Disordered" evidence="11">
    <location>
        <begin position="412"/>
        <end position="433"/>
    </location>
</feature>
<evidence type="ECO:0000313" key="15">
    <source>
        <dbReference type="Proteomes" id="UP000695562"/>
    </source>
</evidence>
<sequence>MSGNTFQSFNSSSSLQGGTSSFFSKFFGGDDSQKDFGPLPEIEYEDRLNSTNFNNTYFNNNNTNAPSSISSSANTTVGNSTTSSPILVNSSNNSSIGLNITNKNESPKIIAKDDMSSLDKISSNSNNSSGGNNTGGINHKLIDAFKAKFQKPLPTAEKDKRFWVPDHSSFKCYDCSAEFTTFKRKHHCRLCGQIFCWKCSEKTLTDNKGQQIRVCNFCYTFYTTPDEDPLEITNHHQGTASGGGNQGIDGGIVSGGLDISNHITTESLLGNNSSHNNPLSKSFDSYSYSDGPLSSTLSSMTTTTTSTTTNASDSTSTSTTTITTTTTGSNSSGGNAGLFGKGFLLNPSTILSPFKSKDHHQQQQQQYNQQQQQQDHQLVHPSSPPQSSHHGAIIDDAMIYYSDQEVNYELDDTASDSSEEEQPNLSTSSLHEVVDSKLSSSSSDILFLHKPASFDEHFPHNNSSGSSSNNTNDNSNNNSSNNNNNNNLNVSNRYTMPARGNITSFSMSALPSIFKKSTPQHGSTSPPHAVTTPNGGVLYPPLTPNQLSTTPQSVPLLSPSPLSPTQTSTTSISPNPLKSSMPILSFDTNNNNSNLSASTTSLIKNRHHENKQQPLVITPSSLFFSDPSIGSLQSHPKTTNKGKFLEQYPLPKKYYESNDNHIDTFTHQELLHQQQYATISNHTASALLSKKDQYIMEQIQKTKQKELELMEKQVKFQMEGEPLVTPYIEHIYGIVVKQLCVNGIDPEWNDIILKFAKKACTNVKIYAKNGDRMSPNEYIKVKKIPGGSKSECNYIDGVVMTKILTHKKMKDRFVNPKILLLSCSVEFQRVENKFLFFDQLLQQEKEYLRILVSKIAERKPDIVLVEKTVSRHAQDFLLDAGISLALNVKPKVLERLGRCLGGEVLPTLDIIYPSNSLSPTGNNNLASPSSTLNAQPSPASSVPSSPNVNSSTPNNNTTASNTIKNLGSCGQFRIQTYSSTGLKDDGVLAKKTLMYFEKCPAELGATITIRGESLETLKIIKKILVFTIYAIRHSMLEVRYLRDQSSTTTFYSSIHNDQKLSCSPQIRFTIPKSYPSIPWKYRFTSQHIPSRKFLLQSFYRPHSDSTGQQQSVIQYQTEDEILGIGTSDAFRKSRFPPLENESIFDHQSIAFSHSIFCNSNQCIPFETHSIDYYTDNDLTLGEFLNKFCFSNYVCNIKECNRPLIEHERTFMNSTCRINICVQKTQTIQDKPSKIRTGPPPPQRANINVINLCKVCNKFGPEAQLSAEAWEMSFGKFLEISFFGFLPISLGITPECTHYASKDHISYFYYKDLAAIFSYELLPTLDLCLPSPKAPVIDPVQKKATRFKELELLDQCANQVYSALNDKLMELGQDNNDRVGELIPSLIEEKRLIISKIAALQLDVPNTSEPIINLTKILYANFMTWNSQMSGISNSTNYQRSKRNLTTSFDPDSPNSIDLSKSRIKQHHLSTSTPPITPTPSQLDFSSVCSDNQLDALSDTASTTTTYSTIIDRQLASPSPPPPPTPPPQIILVPSDDVYGGNNSESNHEISSTTLPLPQQSMNYASMNNVTNPGGSSNPNITVTASGGSNNNSMNYNNNNNGGSTNNYSLNYNQQSLNYSNMSSTNYSNPSSGNSSMSSTNYSPNQTTKDPSKPPGSSKPLKLIDTIAGIVSSISTSKLLTPTVPYLLLDSSDNIALFENEPSTTIAYTLSSADFKSTLNTLIQEELNKPNLLSTDNNNYNSNSNNNNNNNNHNNNNNNTSSKETETTKENSTSVTENIPLSSSGSITIPTSSVPIPSSPSVEIKSSQVKNISGSSPSIVGLGSLKQRTTLTMSNSPILSPTLNITKKTSPLSSSPLGTISKSTDEFVNHDNESLSSAFKKNNSNSVEEPLTSEANDILENKDQERKDENNENEQELDEYLTLDNNQQQQQQQQEQDYDIFSEENLRLSRLIVANQRKEIRSRFKFEKNGNEINIFCTTYYPVQFHALREFVCGDNEFIESLSRSKIWNAKGGKSGSSWTKTLDDRFILKQVSRIELESFLDFAPLYFEYICKAFLHQIPTTLCKTLGVYSVRWKDGNGKSIKKDLIVMENLFYNKNISKTYDLKGSLRGRLVKNESEVLLDENLLQASFASPICLPEYDKTRIALAVWNDTAFLSSLNVMDYSLLTGIDSNKNQLVVGIIDYMRKFTWDKALEMKVKQSGIMGGGGKVPTVISPKQYKLRFRDAMWLYFTMVPDKFTKVKHLENNNNQKKKSSTTNNNTNSGSGNSQQPQQKV</sequence>
<feature type="compositionally biased region" description="Polar residues" evidence="11">
    <location>
        <begin position="1540"/>
        <end position="1584"/>
    </location>
</feature>
<protein>
    <recommendedName>
        <fullName evidence="1">1-phosphatidylinositol-3-phosphate 5-kinase</fullName>
        <ecNumber evidence="1">2.7.1.150</ecNumber>
    </recommendedName>
</protein>
<reference evidence="14" key="1">
    <citation type="submission" date="2020-01" db="EMBL/GenBank/DDBJ databases">
        <title>Development of genomics and gene disruption for Polysphondylium violaceum indicates a role for the polyketide synthase stlB in stalk morphogenesis.</title>
        <authorList>
            <person name="Narita B."/>
            <person name="Kawabe Y."/>
            <person name="Kin K."/>
            <person name="Saito T."/>
            <person name="Gibbs R."/>
            <person name="Kuspa A."/>
            <person name="Muzny D."/>
            <person name="Queller D."/>
            <person name="Richards S."/>
            <person name="Strassman J."/>
            <person name="Sucgang R."/>
            <person name="Worley K."/>
            <person name="Schaap P."/>
        </authorList>
    </citation>
    <scope>NUCLEOTIDE SEQUENCE</scope>
    <source>
        <strain evidence="14">QSvi11</strain>
    </source>
</reference>
<dbReference type="PANTHER" id="PTHR45748:SF7">
    <property type="entry name" value="1-PHOSPHATIDYLINOSITOL 3-PHOSPHATE 5-KINASE-RELATED"/>
    <property type="match status" value="1"/>
</dbReference>
<feature type="region of interest" description="Disordered" evidence="11">
    <location>
        <begin position="1442"/>
        <end position="1484"/>
    </location>
</feature>
<dbReference type="InterPro" id="IPR017455">
    <property type="entry name" value="Znf_FYVE-rel"/>
</dbReference>
<gene>
    <name evidence="14" type="ORF">CYY_002231</name>
</gene>
<feature type="region of interest" description="Disordered" evidence="11">
    <location>
        <begin position="2243"/>
        <end position="2273"/>
    </location>
</feature>
<feature type="compositionally biased region" description="Pro residues" evidence="11">
    <location>
        <begin position="1517"/>
        <end position="1528"/>
    </location>
</feature>
<dbReference type="PROSITE" id="PS50178">
    <property type="entry name" value="ZF_FYVE"/>
    <property type="match status" value="1"/>
</dbReference>
<keyword evidence="5 9" id="KW-0863">Zinc-finger</keyword>
<dbReference type="InterPro" id="IPR002423">
    <property type="entry name" value="Cpn60/GroEL/TCP-1"/>
</dbReference>
<feature type="compositionally biased region" description="Polar residues" evidence="11">
    <location>
        <begin position="1839"/>
        <end position="1861"/>
    </location>
</feature>
<dbReference type="Pfam" id="PF00118">
    <property type="entry name" value="Cpn60_TCP1"/>
    <property type="match status" value="1"/>
</dbReference>
<feature type="domain" description="FYVE-type" evidence="12">
    <location>
        <begin position="166"/>
        <end position="223"/>
    </location>
</feature>
<evidence type="ECO:0000256" key="10">
    <source>
        <dbReference type="PROSITE-ProRule" id="PRU00781"/>
    </source>
</evidence>
<dbReference type="InterPro" id="IPR027409">
    <property type="entry name" value="GroEL-like_apical_dom_sf"/>
</dbReference>
<feature type="compositionally biased region" description="Basic and acidic residues" evidence="11">
    <location>
        <begin position="1898"/>
        <end position="1909"/>
    </location>
</feature>
<evidence type="ECO:0000259" key="12">
    <source>
        <dbReference type="PROSITE" id="PS50178"/>
    </source>
</evidence>
<dbReference type="Gene3D" id="3.30.40.10">
    <property type="entry name" value="Zinc/RING finger domain, C3HC4 (zinc finger)"/>
    <property type="match status" value="1"/>
</dbReference>
<dbReference type="Gene3D" id="3.50.7.10">
    <property type="entry name" value="GroEL"/>
    <property type="match status" value="1"/>
</dbReference>
<keyword evidence="15" id="KW-1185">Reference proteome</keyword>
<feature type="compositionally biased region" description="Polar residues" evidence="11">
    <location>
        <begin position="922"/>
        <end position="935"/>
    </location>
</feature>
<dbReference type="InterPro" id="IPR027483">
    <property type="entry name" value="PInositol-4-P-4/5-kinase_C_sf"/>
</dbReference>
<evidence type="ECO:0000256" key="4">
    <source>
        <dbReference type="ARBA" id="ARBA00022741"/>
    </source>
</evidence>
<evidence type="ECO:0000313" key="14">
    <source>
        <dbReference type="EMBL" id="KAF2076491.1"/>
    </source>
</evidence>
<dbReference type="EMBL" id="AJWJ01000059">
    <property type="protein sequence ID" value="KAF2076491.1"/>
    <property type="molecule type" value="Genomic_DNA"/>
</dbReference>
<keyword evidence="8 10" id="KW-0067">ATP-binding</keyword>
<dbReference type="Pfam" id="PF01363">
    <property type="entry name" value="FYVE"/>
    <property type="match status" value="1"/>
</dbReference>
<accession>A0A8J4PYT8</accession>
<evidence type="ECO:0000256" key="9">
    <source>
        <dbReference type="PROSITE-ProRule" id="PRU00091"/>
    </source>
</evidence>
<feature type="compositionally biased region" description="Low complexity" evidence="11">
    <location>
        <begin position="2253"/>
        <end position="2273"/>
    </location>
</feature>
<feature type="compositionally biased region" description="Low complexity" evidence="11">
    <location>
        <begin position="1769"/>
        <end position="1800"/>
    </location>
</feature>
<dbReference type="InterPro" id="IPR027484">
    <property type="entry name" value="PInositol-4-P-5-kinase_N"/>
</dbReference>
<dbReference type="SUPFAM" id="SSF57903">
    <property type="entry name" value="FYVE/PHD zinc finger"/>
    <property type="match status" value="1"/>
</dbReference>
<evidence type="ECO:0000256" key="6">
    <source>
        <dbReference type="ARBA" id="ARBA00022777"/>
    </source>
</evidence>
<comment type="caution">
    <text evidence="14">The sequence shown here is derived from an EMBL/GenBank/DDBJ whole genome shotgun (WGS) entry which is preliminary data.</text>
</comment>
<dbReference type="GO" id="GO:0005524">
    <property type="term" value="F:ATP binding"/>
    <property type="evidence" value="ECO:0007669"/>
    <property type="project" value="UniProtKB-UniRule"/>
</dbReference>
<dbReference type="Pfam" id="PF01504">
    <property type="entry name" value="PIP5K"/>
    <property type="match status" value="1"/>
</dbReference>
<dbReference type="InterPro" id="IPR011011">
    <property type="entry name" value="Znf_FYVE_PHD"/>
</dbReference>
<dbReference type="InterPro" id="IPR002498">
    <property type="entry name" value="PInositol-4-P-4/5-kinase_core"/>
</dbReference>
<dbReference type="GO" id="GO:0010008">
    <property type="term" value="C:endosome membrane"/>
    <property type="evidence" value="ECO:0007669"/>
    <property type="project" value="TreeGrafter"/>
</dbReference>
<keyword evidence="2 10" id="KW-0808">Transferase</keyword>
<keyword evidence="6 10" id="KW-0418">Kinase</keyword>
<evidence type="ECO:0000256" key="2">
    <source>
        <dbReference type="ARBA" id="ARBA00022679"/>
    </source>
</evidence>
<feature type="compositionally biased region" description="Low complexity" evidence="11">
    <location>
        <begin position="461"/>
        <end position="492"/>
    </location>
</feature>
<feature type="compositionally biased region" description="Polar residues" evidence="11">
    <location>
        <begin position="514"/>
        <end position="534"/>
    </location>
</feature>
<feature type="compositionally biased region" description="Polar residues" evidence="11">
    <location>
        <begin position="1442"/>
        <end position="1458"/>
    </location>
</feature>
<dbReference type="EC" id="2.7.1.150" evidence="1"/>
<dbReference type="PANTHER" id="PTHR45748">
    <property type="entry name" value="1-PHOSPHATIDYLINOSITOL 3-PHOSPHATE 5-KINASE-RELATED"/>
    <property type="match status" value="1"/>
</dbReference>
<feature type="compositionally biased region" description="Low complexity" evidence="11">
    <location>
        <begin position="1585"/>
        <end position="1644"/>
    </location>
</feature>
<feature type="region of interest" description="Disordered" evidence="11">
    <location>
        <begin position="294"/>
        <end position="335"/>
    </location>
</feature>
<dbReference type="FunFam" id="3.30.810.10:FF:000001">
    <property type="entry name" value="1-phosphatidylinositol 3-phosphate 5-kinase FAB1"/>
    <property type="match status" value="1"/>
</dbReference>
<feature type="region of interest" description="Disordered" evidence="11">
    <location>
        <begin position="1839"/>
        <end position="1863"/>
    </location>
</feature>
<evidence type="ECO:0000256" key="3">
    <source>
        <dbReference type="ARBA" id="ARBA00022723"/>
    </source>
</evidence>
<dbReference type="FunFam" id="3.50.7.10:FF:000007">
    <property type="entry name" value="1-phosphatidylinositol 3-phosphate 5-kinase isoform X1"/>
    <property type="match status" value="1"/>
</dbReference>
<dbReference type="PROSITE" id="PS51455">
    <property type="entry name" value="PIPK"/>
    <property type="match status" value="1"/>
</dbReference>
<feature type="domain" description="PIPK" evidence="13">
    <location>
        <begin position="1902"/>
        <end position="2229"/>
    </location>
</feature>
<dbReference type="CDD" id="cd17300">
    <property type="entry name" value="PIPKc_PIKfyve"/>
    <property type="match status" value="1"/>
</dbReference>
<keyword evidence="7" id="KW-0862">Zinc</keyword>
<feature type="region of interest" description="Disordered" evidence="11">
    <location>
        <begin position="457"/>
        <end position="494"/>
    </location>
</feature>
<dbReference type="GO" id="GO:0008270">
    <property type="term" value="F:zinc ion binding"/>
    <property type="evidence" value="ECO:0007669"/>
    <property type="project" value="UniProtKB-KW"/>
</dbReference>
<feature type="region of interest" description="Disordered" evidence="11">
    <location>
        <begin position="1875"/>
        <end position="1914"/>
    </location>
</feature>
<dbReference type="CDD" id="cd03334">
    <property type="entry name" value="Fab1_TCP"/>
    <property type="match status" value="1"/>
</dbReference>
<feature type="region of interest" description="Disordered" evidence="11">
    <location>
        <begin position="922"/>
        <end position="962"/>
    </location>
</feature>
<feature type="region of interest" description="Disordered" evidence="11">
    <location>
        <begin position="1730"/>
        <end position="1800"/>
    </location>
</feature>
<evidence type="ECO:0000256" key="7">
    <source>
        <dbReference type="ARBA" id="ARBA00022833"/>
    </source>
</evidence>
<evidence type="ECO:0000256" key="11">
    <source>
        <dbReference type="SAM" id="MobiDB-lite"/>
    </source>
</evidence>
<feature type="region of interest" description="Disordered" evidence="11">
    <location>
        <begin position="514"/>
        <end position="578"/>
    </location>
</feature>
<feature type="compositionally biased region" description="Polar residues" evidence="11">
    <location>
        <begin position="1875"/>
        <end position="1886"/>
    </location>
</feature>
<dbReference type="InterPro" id="IPR000306">
    <property type="entry name" value="Znf_FYVE"/>
</dbReference>
<evidence type="ECO:0000256" key="1">
    <source>
        <dbReference type="ARBA" id="ARBA00012009"/>
    </source>
</evidence>
<dbReference type="OrthoDB" id="158357at2759"/>
<feature type="compositionally biased region" description="Low complexity" evidence="11">
    <location>
        <begin position="294"/>
        <end position="332"/>
    </location>
</feature>
<dbReference type="Proteomes" id="UP000695562">
    <property type="component" value="Unassembled WGS sequence"/>
</dbReference>
<dbReference type="InterPro" id="IPR013083">
    <property type="entry name" value="Znf_RING/FYVE/PHD"/>
</dbReference>
<keyword evidence="4 10" id="KW-0547">Nucleotide-binding</keyword>
<dbReference type="SMART" id="SM00330">
    <property type="entry name" value="PIPKc"/>
    <property type="match status" value="1"/>
</dbReference>
<feature type="compositionally biased region" description="Low complexity" evidence="11">
    <location>
        <begin position="362"/>
        <end position="376"/>
    </location>
</feature>
<keyword evidence="3" id="KW-0479">Metal-binding</keyword>
<proteinExistence type="predicted"/>
<organism evidence="14 15">
    <name type="scientific">Polysphondylium violaceum</name>
    <dbReference type="NCBI Taxonomy" id="133409"/>
    <lineage>
        <taxon>Eukaryota</taxon>
        <taxon>Amoebozoa</taxon>
        <taxon>Evosea</taxon>
        <taxon>Eumycetozoa</taxon>
        <taxon>Dictyostelia</taxon>
        <taxon>Dictyosteliales</taxon>
        <taxon>Dictyosteliaceae</taxon>
        <taxon>Polysphondylium</taxon>
    </lineage>
</organism>
<feature type="region of interest" description="Disordered" evidence="11">
    <location>
        <begin position="1512"/>
        <end position="1659"/>
    </location>
</feature>
<evidence type="ECO:0000256" key="5">
    <source>
        <dbReference type="ARBA" id="ARBA00022771"/>
    </source>
</evidence>
<feature type="region of interest" description="Disordered" evidence="11">
    <location>
        <begin position="350"/>
        <end position="390"/>
    </location>
</feature>
<dbReference type="Gene3D" id="3.30.810.10">
    <property type="entry name" value="2-Layer Sandwich"/>
    <property type="match status" value="1"/>
</dbReference>